<accession>A0A4U8VWK4</accession>
<keyword evidence="1" id="KW-0472">Membrane</keyword>
<sequence>MLFNRVVSIDKAVTGAGSAAVAWIAGGLLSANGIEMAGWMPAAAVGAAAACTGAHYVINRWREIRRSGRGRLYSPPTPTPTISQTLIGGATGSTPPGTGAAGSSPIRTFRVVDNSASFPGMRARIRGILADSALPTGSALTTPADRTASGITETSLDRVSQWKYPQRSDP</sequence>
<dbReference type="EMBL" id="LR215973">
    <property type="protein sequence ID" value="VFA97762.1"/>
    <property type="molecule type" value="Genomic_DNA"/>
</dbReference>
<evidence type="ECO:0000313" key="3">
    <source>
        <dbReference type="Proteomes" id="UP000290439"/>
    </source>
</evidence>
<dbReference type="RefSeq" id="WP_130916568.1">
    <property type="nucleotide sequence ID" value="NZ_LR215973.1"/>
</dbReference>
<evidence type="ECO:0000256" key="1">
    <source>
        <dbReference type="SAM" id="Phobius"/>
    </source>
</evidence>
<name>A0A4U8VWK4_9NOCA</name>
<organism evidence="2 3">
    <name type="scientific">Nocardia cyriacigeorgica</name>
    <dbReference type="NCBI Taxonomy" id="135487"/>
    <lineage>
        <taxon>Bacteria</taxon>
        <taxon>Bacillati</taxon>
        <taxon>Actinomycetota</taxon>
        <taxon>Actinomycetes</taxon>
        <taxon>Mycobacteriales</taxon>
        <taxon>Nocardiaceae</taxon>
        <taxon>Nocardia</taxon>
    </lineage>
</organism>
<reference evidence="2 3" key="1">
    <citation type="submission" date="2019-02" db="EMBL/GenBank/DDBJ databases">
        <authorList>
            <consortium name="Pathogen Informatics"/>
        </authorList>
    </citation>
    <scope>NUCLEOTIDE SEQUENCE [LARGE SCALE GENOMIC DNA]</scope>
    <source>
        <strain evidence="2 3">3012STDY6756504</strain>
    </source>
</reference>
<feature type="transmembrane region" description="Helical" evidence="1">
    <location>
        <begin position="12"/>
        <end position="31"/>
    </location>
</feature>
<feature type="transmembrane region" description="Helical" evidence="1">
    <location>
        <begin position="37"/>
        <end position="58"/>
    </location>
</feature>
<keyword evidence="1" id="KW-1133">Transmembrane helix</keyword>
<evidence type="ECO:0000313" key="2">
    <source>
        <dbReference type="EMBL" id="VFA97762.1"/>
    </source>
</evidence>
<keyword evidence="1" id="KW-0812">Transmembrane</keyword>
<dbReference type="Proteomes" id="UP000290439">
    <property type="component" value="Chromosome"/>
</dbReference>
<dbReference type="AlphaFoldDB" id="A0A4U8VWK4"/>
<protein>
    <submittedName>
        <fullName evidence="2">Uncharacterized protein</fullName>
    </submittedName>
</protein>
<gene>
    <name evidence="2" type="ORF">NCTC10797_01526</name>
</gene>
<proteinExistence type="predicted"/>